<dbReference type="EMBL" id="BARS01035469">
    <property type="protein sequence ID" value="GAG18887.1"/>
    <property type="molecule type" value="Genomic_DNA"/>
</dbReference>
<comment type="caution">
    <text evidence="1">The sequence shown here is derived from an EMBL/GenBank/DDBJ whole genome shotgun (WGS) entry which is preliminary data.</text>
</comment>
<name>X0W6I1_9ZZZZ</name>
<reference evidence="1" key="1">
    <citation type="journal article" date="2014" name="Front. Microbiol.">
        <title>High frequency of phylogenetically diverse reductive dehalogenase-homologous genes in deep subseafloor sedimentary metagenomes.</title>
        <authorList>
            <person name="Kawai M."/>
            <person name="Futagami T."/>
            <person name="Toyoda A."/>
            <person name="Takaki Y."/>
            <person name="Nishi S."/>
            <person name="Hori S."/>
            <person name="Arai W."/>
            <person name="Tsubouchi T."/>
            <person name="Morono Y."/>
            <person name="Uchiyama I."/>
            <person name="Ito T."/>
            <person name="Fujiyama A."/>
            <person name="Inagaki F."/>
            <person name="Takami H."/>
        </authorList>
    </citation>
    <scope>NUCLEOTIDE SEQUENCE</scope>
    <source>
        <strain evidence="1">Expedition CK06-06</strain>
    </source>
</reference>
<proteinExistence type="predicted"/>
<evidence type="ECO:0000313" key="1">
    <source>
        <dbReference type="EMBL" id="GAG18887.1"/>
    </source>
</evidence>
<gene>
    <name evidence="1" type="ORF">S01H1_54645</name>
</gene>
<sequence length="58" mass="6103">MMADGGRVFFAALPARAIGDARLTGLHLKALGAIATHDRISGQRKKGQGCWAGNKRLA</sequence>
<organism evidence="1">
    <name type="scientific">marine sediment metagenome</name>
    <dbReference type="NCBI Taxonomy" id="412755"/>
    <lineage>
        <taxon>unclassified sequences</taxon>
        <taxon>metagenomes</taxon>
        <taxon>ecological metagenomes</taxon>
    </lineage>
</organism>
<evidence type="ECO:0008006" key="2">
    <source>
        <dbReference type="Google" id="ProtNLM"/>
    </source>
</evidence>
<protein>
    <recommendedName>
        <fullName evidence="2">Transposase</fullName>
    </recommendedName>
</protein>
<accession>X0W6I1</accession>
<dbReference type="AlphaFoldDB" id="X0W6I1"/>
<feature type="non-terminal residue" evidence="1">
    <location>
        <position position="58"/>
    </location>
</feature>